<keyword evidence="3" id="KW-1185">Reference proteome</keyword>
<proteinExistence type="predicted"/>
<sequence length="121" mass="13483">MPVWCIPAPMAPTTPWERSSASAGYPWRSASSKHSSASWRKSTSTRSAPMRVSESSTLRSTPSREKSLTRRCVAGTWKLSSVRPRGSCGTRILPTLVDSVYFSRGKPRRKPPMRRSECPMP</sequence>
<protein>
    <submittedName>
        <fullName evidence="2">Uncharacterized protein</fullName>
    </submittedName>
</protein>
<feature type="region of interest" description="Disordered" evidence="1">
    <location>
        <begin position="1"/>
        <end position="67"/>
    </location>
</feature>
<dbReference type="AlphaFoldDB" id="A0A1I4E2R7"/>
<evidence type="ECO:0000313" key="3">
    <source>
        <dbReference type="Proteomes" id="UP000198928"/>
    </source>
</evidence>
<gene>
    <name evidence="2" type="ORF">SAMN05192584_111105</name>
</gene>
<dbReference type="EMBL" id="FOSG01000011">
    <property type="protein sequence ID" value="SFK99469.1"/>
    <property type="molecule type" value="Genomic_DNA"/>
</dbReference>
<evidence type="ECO:0000256" key="1">
    <source>
        <dbReference type="SAM" id="MobiDB-lite"/>
    </source>
</evidence>
<reference evidence="3" key="1">
    <citation type="submission" date="2016-10" db="EMBL/GenBank/DDBJ databases">
        <authorList>
            <person name="Varghese N."/>
            <person name="Submissions S."/>
        </authorList>
    </citation>
    <scope>NUCLEOTIDE SEQUENCE [LARGE SCALE GENOMIC DNA]</scope>
    <source>
        <strain evidence="3">PL19</strain>
    </source>
</reference>
<evidence type="ECO:0000313" key="2">
    <source>
        <dbReference type="EMBL" id="SFK99469.1"/>
    </source>
</evidence>
<organism evidence="2 3">
    <name type="scientific">Streptomyces pini</name>
    <dbReference type="NCBI Taxonomy" id="1520580"/>
    <lineage>
        <taxon>Bacteria</taxon>
        <taxon>Bacillati</taxon>
        <taxon>Actinomycetota</taxon>
        <taxon>Actinomycetes</taxon>
        <taxon>Kitasatosporales</taxon>
        <taxon>Streptomycetaceae</taxon>
        <taxon>Streptomyces</taxon>
    </lineage>
</organism>
<accession>A0A1I4E2R7</accession>
<dbReference type="Proteomes" id="UP000198928">
    <property type="component" value="Unassembled WGS sequence"/>
</dbReference>
<feature type="compositionally biased region" description="Low complexity" evidence="1">
    <location>
        <begin position="27"/>
        <end position="48"/>
    </location>
</feature>
<name>A0A1I4E2R7_9ACTN</name>